<feature type="domain" description="Survival protein SurE-like phosphatase/nucleotidase" evidence="5">
    <location>
        <begin position="4"/>
        <end position="199"/>
    </location>
</feature>
<dbReference type="SUPFAM" id="SSF64167">
    <property type="entry name" value="SurE-like"/>
    <property type="match status" value="1"/>
</dbReference>
<comment type="subcellular location">
    <subcellularLocation>
        <location evidence="4">Cytoplasm</location>
    </subcellularLocation>
</comment>
<reference evidence="6" key="1">
    <citation type="journal article" date="2020" name="bioRxiv">
        <title>A rank-normalized archaeal taxonomy based on genome phylogeny resolves widespread incomplete and uneven classifications.</title>
        <authorList>
            <person name="Rinke C."/>
            <person name="Chuvochina M."/>
            <person name="Mussig A.J."/>
            <person name="Chaumeil P.-A."/>
            <person name="Waite D.W."/>
            <person name="Whitman W.B."/>
            <person name="Parks D.H."/>
            <person name="Hugenholtz P."/>
        </authorList>
    </citation>
    <scope>NUCLEOTIDE SEQUENCE</scope>
    <source>
        <strain evidence="6">UBA12518</strain>
    </source>
</reference>
<dbReference type="PANTHER" id="PTHR30457:SF0">
    <property type="entry name" value="PHOSPHATASE, PUTATIVE (AFU_ORTHOLOGUE AFUA_4G01070)-RELATED"/>
    <property type="match status" value="1"/>
</dbReference>
<feature type="binding site" evidence="4">
    <location>
        <position position="10"/>
    </location>
    <ligand>
        <name>a divalent metal cation</name>
        <dbReference type="ChEBI" id="CHEBI:60240"/>
    </ligand>
</feature>
<comment type="similarity">
    <text evidence="1 4">Belongs to the SurE nucleotidase family.</text>
</comment>
<dbReference type="AlphaFoldDB" id="A0A832RXI3"/>
<proteinExistence type="inferred from homology"/>
<evidence type="ECO:0000256" key="2">
    <source>
        <dbReference type="ARBA" id="ARBA00022723"/>
    </source>
</evidence>
<comment type="cofactor">
    <cofactor evidence="4">
        <name>a divalent metal cation</name>
        <dbReference type="ChEBI" id="CHEBI:60240"/>
    </cofactor>
    <text evidence="4">Binds 1 divalent metal cation per subunit.</text>
</comment>
<comment type="caution">
    <text evidence="6">The sequence shown here is derived from an EMBL/GenBank/DDBJ whole genome shotgun (WGS) entry which is preliminary data.</text>
</comment>
<dbReference type="EC" id="3.1.3.5" evidence="4"/>
<accession>A0A832RXI3</accession>
<dbReference type="InterPro" id="IPR036523">
    <property type="entry name" value="SurE-like_sf"/>
</dbReference>
<comment type="catalytic activity">
    <reaction evidence="4">
        <text>a ribonucleoside 5'-phosphate + H2O = a ribonucleoside + phosphate</text>
        <dbReference type="Rhea" id="RHEA:12484"/>
        <dbReference type="ChEBI" id="CHEBI:15377"/>
        <dbReference type="ChEBI" id="CHEBI:18254"/>
        <dbReference type="ChEBI" id="CHEBI:43474"/>
        <dbReference type="ChEBI" id="CHEBI:58043"/>
        <dbReference type="EC" id="3.1.3.5"/>
    </reaction>
</comment>
<dbReference type="GO" id="GO:0000166">
    <property type="term" value="F:nucleotide binding"/>
    <property type="evidence" value="ECO:0007669"/>
    <property type="project" value="UniProtKB-KW"/>
</dbReference>
<dbReference type="GO" id="GO:0046872">
    <property type="term" value="F:metal ion binding"/>
    <property type="evidence" value="ECO:0007669"/>
    <property type="project" value="UniProtKB-UniRule"/>
</dbReference>
<dbReference type="Gene3D" id="3.40.1210.10">
    <property type="entry name" value="Survival protein SurE-like phosphatase/nucleotidase"/>
    <property type="match status" value="1"/>
</dbReference>
<dbReference type="PANTHER" id="PTHR30457">
    <property type="entry name" value="5'-NUCLEOTIDASE SURE"/>
    <property type="match status" value="1"/>
</dbReference>
<evidence type="ECO:0000313" key="7">
    <source>
        <dbReference type="Proteomes" id="UP000600363"/>
    </source>
</evidence>
<dbReference type="EMBL" id="DUIH01000021">
    <property type="protein sequence ID" value="HIH70211.1"/>
    <property type="molecule type" value="Genomic_DNA"/>
</dbReference>
<evidence type="ECO:0000256" key="1">
    <source>
        <dbReference type="ARBA" id="ARBA00011062"/>
    </source>
</evidence>
<name>A0A832RXI3_9EURY</name>
<feature type="binding site" evidence="4">
    <location>
        <position position="96"/>
    </location>
    <ligand>
        <name>a divalent metal cation</name>
        <dbReference type="ChEBI" id="CHEBI:60240"/>
    </ligand>
</feature>
<dbReference type="NCBIfam" id="NF001491">
    <property type="entry name" value="PRK00346.2-1"/>
    <property type="match status" value="1"/>
</dbReference>
<protein>
    <recommendedName>
        <fullName evidence="4">5'-nucleotidase SurE</fullName>
        <ecNumber evidence="4">3.1.3.5</ecNumber>
    </recommendedName>
    <alternativeName>
        <fullName evidence="4">Nucleoside 5'-monophosphate phosphohydrolase</fullName>
    </alternativeName>
</protein>
<dbReference type="GO" id="GO:0008253">
    <property type="term" value="F:5'-nucleotidase activity"/>
    <property type="evidence" value="ECO:0007669"/>
    <property type="project" value="UniProtKB-UniRule"/>
</dbReference>
<keyword evidence="4" id="KW-0963">Cytoplasm</keyword>
<evidence type="ECO:0000256" key="4">
    <source>
        <dbReference type="HAMAP-Rule" id="MF_00060"/>
    </source>
</evidence>
<keyword evidence="3 4" id="KW-0378">Hydrolase</keyword>
<dbReference type="NCBIfam" id="TIGR00087">
    <property type="entry name" value="surE"/>
    <property type="match status" value="1"/>
</dbReference>
<dbReference type="Pfam" id="PF01975">
    <property type="entry name" value="SurE"/>
    <property type="match status" value="1"/>
</dbReference>
<dbReference type="InterPro" id="IPR030048">
    <property type="entry name" value="SurE"/>
</dbReference>
<dbReference type="HAMAP" id="MF_00060">
    <property type="entry name" value="SurE"/>
    <property type="match status" value="1"/>
</dbReference>
<keyword evidence="4" id="KW-0547">Nucleotide-binding</keyword>
<feature type="binding site" evidence="4">
    <location>
        <position position="40"/>
    </location>
    <ligand>
        <name>a divalent metal cation</name>
        <dbReference type="ChEBI" id="CHEBI:60240"/>
    </ligand>
</feature>
<evidence type="ECO:0000256" key="3">
    <source>
        <dbReference type="ARBA" id="ARBA00022801"/>
    </source>
</evidence>
<dbReference type="GO" id="GO:0005737">
    <property type="term" value="C:cytoplasm"/>
    <property type="evidence" value="ECO:0007669"/>
    <property type="project" value="UniProtKB-SubCell"/>
</dbReference>
<evidence type="ECO:0000313" key="6">
    <source>
        <dbReference type="EMBL" id="HIH70211.1"/>
    </source>
</evidence>
<sequence>MPTILLTNDDGVYSAGIRAALRALEQVGDVVVVAPAIQRSGFGRSISIFEPLRMSEVVIGEGTSAYAVGGTPADCVILGIFSILKRLPDLVVSGINVGENISTDSAMTSGTIGAAFEAAGYGVPSIAISTQVVEESHKFGDGRGYEGDFEVCASLLRRISARTIEKGFPEGVDVLNINVPHGADEHTGVEITRLARKLFKTDVEERNDPRGRPYYWISGGLIVNGEEGTDSWALYVRRSISITPLSLDMSVSVDKDELLSLLK</sequence>
<evidence type="ECO:0000259" key="5">
    <source>
        <dbReference type="Pfam" id="PF01975"/>
    </source>
</evidence>
<feature type="binding site" evidence="4">
    <location>
        <position position="9"/>
    </location>
    <ligand>
        <name>a divalent metal cation</name>
        <dbReference type="ChEBI" id="CHEBI:60240"/>
    </ligand>
</feature>
<gene>
    <name evidence="4 6" type="primary">surE</name>
    <name evidence="6" type="ORF">HA299_06345</name>
</gene>
<dbReference type="InterPro" id="IPR002828">
    <property type="entry name" value="SurE-like_Pase/nucleotidase"/>
</dbReference>
<dbReference type="Proteomes" id="UP000600363">
    <property type="component" value="Unassembled WGS sequence"/>
</dbReference>
<comment type="function">
    <text evidence="4">Nucleotidase that shows phosphatase activity on nucleoside 5'-monophosphates.</text>
</comment>
<organism evidence="6 7">
    <name type="scientific">Methermicoccus shengliensis</name>
    <dbReference type="NCBI Taxonomy" id="660064"/>
    <lineage>
        <taxon>Archaea</taxon>
        <taxon>Methanobacteriati</taxon>
        <taxon>Methanobacteriota</taxon>
        <taxon>Stenosarchaea group</taxon>
        <taxon>Methanomicrobia</taxon>
        <taxon>Methanosarcinales</taxon>
        <taxon>Methermicoccaceae</taxon>
        <taxon>Methermicoccus</taxon>
    </lineage>
</organism>
<keyword evidence="2 4" id="KW-0479">Metal-binding</keyword>